<reference evidence="5 6" key="1">
    <citation type="journal article" date="2016" name="Nat. Commun.">
        <title>Thousands of microbial genomes shed light on interconnected biogeochemical processes in an aquifer system.</title>
        <authorList>
            <person name="Anantharaman K."/>
            <person name="Brown C.T."/>
            <person name="Hug L.A."/>
            <person name="Sharon I."/>
            <person name="Castelle C.J."/>
            <person name="Probst A.J."/>
            <person name="Thomas B.C."/>
            <person name="Singh A."/>
            <person name="Wilkins M.J."/>
            <person name="Karaoz U."/>
            <person name="Brodie E.L."/>
            <person name="Williams K.H."/>
            <person name="Hubbard S.S."/>
            <person name="Banfield J.F."/>
        </authorList>
    </citation>
    <scope>NUCLEOTIDE SEQUENCE [LARGE SCALE GENOMIC DNA]</scope>
</reference>
<dbReference type="InterPro" id="IPR001672">
    <property type="entry name" value="G6P_Isomerase"/>
</dbReference>
<keyword evidence="3 4" id="KW-0413">Isomerase</keyword>
<dbReference type="GO" id="GO:0006094">
    <property type="term" value="P:gluconeogenesis"/>
    <property type="evidence" value="ECO:0007669"/>
    <property type="project" value="UniProtKB-KW"/>
</dbReference>
<dbReference type="PANTHER" id="PTHR11469">
    <property type="entry name" value="GLUCOSE-6-PHOSPHATE ISOMERASE"/>
    <property type="match status" value="1"/>
</dbReference>
<dbReference type="PRINTS" id="PR00662">
    <property type="entry name" value="G6PISOMERASE"/>
</dbReference>
<dbReference type="InterPro" id="IPR035476">
    <property type="entry name" value="SIS_PGI_1"/>
</dbReference>
<dbReference type="Gene3D" id="3.40.50.10490">
    <property type="entry name" value="Glucose-6-phosphate isomerase like protein, domain 1"/>
    <property type="match status" value="2"/>
</dbReference>
<dbReference type="Proteomes" id="UP000177117">
    <property type="component" value="Unassembled WGS sequence"/>
</dbReference>
<evidence type="ECO:0000256" key="2">
    <source>
        <dbReference type="ARBA" id="ARBA00023152"/>
    </source>
</evidence>
<dbReference type="GO" id="GO:0004347">
    <property type="term" value="F:glucose-6-phosphate isomerase activity"/>
    <property type="evidence" value="ECO:0007669"/>
    <property type="project" value="UniProtKB-EC"/>
</dbReference>
<comment type="similarity">
    <text evidence="4">Belongs to the GPI family.</text>
</comment>
<comment type="caution">
    <text evidence="5">The sequence shown here is derived from an EMBL/GenBank/DDBJ whole genome shotgun (WGS) entry which is preliminary data.</text>
</comment>
<dbReference type="EMBL" id="MGJD01000035">
    <property type="protein sequence ID" value="OGM99785.1"/>
    <property type="molecule type" value="Genomic_DNA"/>
</dbReference>
<dbReference type="GO" id="GO:0051156">
    <property type="term" value="P:glucose 6-phosphate metabolic process"/>
    <property type="evidence" value="ECO:0007669"/>
    <property type="project" value="TreeGrafter"/>
</dbReference>
<dbReference type="GO" id="GO:0097367">
    <property type="term" value="F:carbohydrate derivative binding"/>
    <property type="evidence" value="ECO:0007669"/>
    <property type="project" value="InterPro"/>
</dbReference>
<dbReference type="UniPathway" id="UPA00109">
    <property type="reaction ID" value="UER00181"/>
</dbReference>
<dbReference type="GO" id="GO:0006096">
    <property type="term" value="P:glycolytic process"/>
    <property type="evidence" value="ECO:0007669"/>
    <property type="project" value="UniProtKB-UniPathway"/>
</dbReference>
<comment type="pathway">
    <text evidence="4">Carbohydrate degradation; glycolysis; D-glyceraldehyde 3-phosphate and glycerone phosphate from D-glucose: step 2/4.</text>
</comment>
<evidence type="ECO:0000256" key="3">
    <source>
        <dbReference type="ARBA" id="ARBA00023235"/>
    </source>
</evidence>
<gene>
    <name evidence="5" type="ORF">A2650_04935</name>
</gene>
<proteinExistence type="inferred from homology"/>
<protein>
    <recommendedName>
        <fullName evidence="4">Glucose-6-phosphate isomerase</fullName>
        <ecNumber evidence="4">5.3.1.9</ecNumber>
    </recommendedName>
</protein>
<dbReference type="GO" id="GO:0048029">
    <property type="term" value="F:monosaccharide binding"/>
    <property type="evidence" value="ECO:0007669"/>
    <property type="project" value="TreeGrafter"/>
</dbReference>
<dbReference type="SUPFAM" id="SSF53697">
    <property type="entry name" value="SIS domain"/>
    <property type="match status" value="1"/>
</dbReference>
<name>A0A1F8EIB2_9BACT</name>
<keyword evidence="2 4" id="KW-0324">Glycolysis</keyword>
<keyword evidence="1 4" id="KW-0312">Gluconeogenesis</keyword>
<evidence type="ECO:0000256" key="4">
    <source>
        <dbReference type="RuleBase" id="RU000612"/>
    </source>
</evidence>
<sequence length="444" mass="49863">MPHRDIDLIYQNTSQVEAIDLEAGEKALKEYIDFIWKIVQNGKYDHPESVVNLPADVNFRNSLLQKVQDRKNSELKHIIIIGIGGSNLGTMALYRALRGRLGAFLESKDPKIAFVDTVSPPLVSQVIELLNNHINSPEELLVNVISKSGETTETIANFEVIYQVLKNRFGDKVNERIVFTTDKGSKLWNEAQAKGLDLLEIPRNIGGRYSVLSGVGLFPLGLANFDIIGFWEGAGEMVTRCVNREVYQNPALLSAILTYVNYTRGFNIYNSFYFNPELKSLGKWHTQLMAESIAKEFNLNGEKVNIGITPIVSIGSIDLHSMATLFLGEPKNKLTQFIHAAQKENSPQVPADLFMPGLVPDIANKSLADIMGAIYYGVKIAYLKNALPYSEIVMHEISENSLGQYVQFKICETMYLARLLGLNAFDQPKVEDYKRETREILKKL</sequence>
<dbReference type="AlphaFoldDB" id="A0A1F8EIB2"/>
<dbReference type="GO" id="GO:0005829">
    <property type="term" value="C:cytosol"/>
    <property type="evidence" value="ECO:0007669"/>
    <property type="project" value="TreeGrafter"/>
</dbReference>
<evidence type="ECO:0000313" key="6">
    <source>
        <dbReference type="Proteomes" id="UP000177117"/>
    </source>
</evidence>
<evidence type="ECO:0000256" key="1">
    <source>
        <dbReference type="ARBA" id="ARBA00022432"/>
    </source>
</evidence>
<dbReference type="CDD" id="cd05015">
    <property type="entry name" value="SIS_PGI_1"/>
    <property type="match status" value="1"/>
</dbReference>
<dbReference type="Pfam" id="PF00342">
    <property type="entry name" value="PGI"/>
    <property type="match status" value="1"/>
</dbReference>
<dbReference type="EC" id="5.3.1.9" evidence="4"/>
<comment type="catalytic activity">
    <reaction evidence="4">
        <text>alpha-D-glucose 6-phosphate = beta-D-fructose 6-phosphate</text>
        <dbReference type="Rhea" id="RHEA:11816"/>
        <dbReference type="ChEBI" id="CHEBI:57634"/>
        <dbReference type="ChEBI" id="CHEBI:58225"/>
        <dbReference type="EC" id="5.3.1.9"/>
    </reaction>
</comment>
<dbReference type="InterPro" id="IPR046348">
    <property type="entry name" value="SIS_dom_sf"/>
</dbReference>
<organism evidence="5 6">
    <name type="scientific">Candidatus Yanofskybacteria bacterium RIFCSPHIGHO2_01_FULL_41_53</name>
    <dbReference type="NCBI Taxonomy" id="1802663"/>
    <lineage>
        <taxon>Bacteria</taxon>
        <taxon>Candidatus Yanofskyibacteriota</taxon>
    </lineage>
</organism>
<dbReference type="PANTHER" id="PTHR11469:SF1">
    <property type="entry name" value="GLUCOSE-6-PHOSPHATE ISOMERASE"/>
    <property type="match status" value="1"/>
</dbReference>
<accession>A0A1F8EIB2</accession>
<evidence type="ECO:0000313" key="5">
    <source>
        <dbReference type="EMBL" id="OGM99785.1"/>
    </source>
</evidence>
<dbReference type="PROSITE" id="PS51463">
    <property type="entry name" value="P_GLUCOSE_ISOMERASE_3"/>
    <property type="match status" value="1"/>
</dbReference>